<dbReference type="InterPro" id="IPR017959">
    <property type="entry name" value="Asn/Gln-tRNA_amidoTrfase_suB/E"/>
</dbReference>
<dbReference type="GO" id="GO:0050566">
    <property type="term" value="F:asparaginyl-tRNA synthase (glutamine-hydrolyzing) activity"/>
    <property type="evidence" value="ECO:0007669"/>
    <property type="project" value="RHEA"/>
</dbReference>
<feature type="domain" description="Asn/Gln amidotransferase" evidence="12">
    <location>
        <begin position="334"/>
        <end position="481"/>
    </location>
</feature>
<evidence type="ECO:0000256" key="6">
    <source>
        <dbReference type="ARBA" id="ARBA00022840"/>
    </source>
</evidence>
<dbReference type="GO" id="GO:0005524">
    <property type="term" value="F:ATP binding"/>
    <property type="evidence" value="ECO:0007669"/>
    <property type="project" value="UniProtKB-KW"/>
</dbReference>
<dbReference type="SUPFAM" id="SSF89095">
    <property type="entry name" value="GatB/YqeY motif"/>
    <property type="match status" value="1"/>
</dbReference>
<dbReference type="InterPro" id="IPR018027">
    <property type="entry name" value="Asn/Gln_amidotransferase"/>
</dbReference>
<evidence type="ECO:0000256" key="4">
    <source>
        <dbReference type="ARBA" id="ARBA00022598"/>
    </source>
</evidence>
<dbReference type="Proteomes" id="UP000017148">
    <property type="component" value="Unassembled WGS sequence"/>
</dbReference>
<dbReference type="GO" id="GO:0006412">
    <property type="term" value="P:translation"/>
    <property type="evidence" value="ECO:0007669"/>
    <property type="project" value="UniProtKB-UniRule"/>
</dbReference>
<dbReference type="Pfam" id="PF02637">
    <property type="entry name" value="GatB_Yqey"/>
    <property type="match status" value="1"/>
</dbReference>
<name>U7DCL8_9BACT</name>
<keyword evidence="14" id="KW-1185">Reference proteome</keyword>
<dbReference type="InterPro" id="IPR014746">
    <property type="entry name" value="Gln_synth/guanido_kin_cat_dom"/>
</dbReference>
<dbReference type="Gene3D" id="1.10.10.410">
    <property type="match status" value="1"/>
</dbReference>
<evidence type="ECO:0000256" key="8">
    <source>
        <dbReference type="ARBA" id="ARBA00024799"/>
    </source>
</evidence>
<evidence type="ECO:0000256" key="11">
    <source>
        <dbReference type="HAMAP-Rule" id="MF_00121"/>
    </source>
</evidence>
<evidence type="ECO:0000256" key="7">
    <source>
        <dbReference type="ARBA" id="ARBA00022917"/>
    </source>
</evidence>
<comment type="similarity">
    <text evidence="1 11">Belongs to the GatB/GatE family. GatB subfamily.</text>
</comment>
<reference evidence="13 14" key="1">
    <citation type="journal article" date="2013" name="Environ. Microbiol.">
        <title>Genome analysis of Chitinivibrio alkaliphilus gen. nov., sp. nov., a novel extremely haloalkaliphilic anaerobic chitinolytic bacterium from the candidate phylum Termite Group 3.</title>
        <authorList>
            <person name="Sorokin D.Y."/>
            <person name="Gumerov V.M."/>
            <person name="Rakitin A.L."/>
            <person name="Beletsky A.V."/>
            <person name="Damste J.S."/>
            <person name="Muyzer G."/>
            <person name="Mardanov A.V."/>
            <person name="Ravin N.V."/>
        </authorList>
    </citation>
    <scope>NUCLEOTIDE SEQUENCE [LARGE SCALE GENOMIC DNA]</scope>
    <source>
        <strain evidence="13 14">ACht1</strain>
    </source>
</reference>
<dbReference type="InterPro" id="IPR023168">
    <property type="entry name" value="GatB_Yqey_C_2"/>
</dbReference>
<evidence type="ECO:0000256" key="1">
    <source>
        <dbReference type="ARBA" id="ARBA00005306"/>
    </source>
</evidence>
<dbReference type="PROSITE" id="PS01234">
    <property type="entry name" value="GATB"/>
    <property type="match status" value="1"/>
</dbReference>
<dbReference type="PANTHER" id="PTHR11659:SF0">
    <property type="entry name" value="GLUTAMYL-TRNA(GLN) AMIDOTRANSFERASE SUBUNIT B, MITOCHONDRIAL"/>
    <property type="match status" value="1"/>
</dbReference>
<dbReference type="InterPro" id="IPR003789">
    <property type="entry name" value="Asn/Gln_tRNA_amidoTrase-B-like"/>
</dbReference>
<gene>
    <name evidence="11" type="primary">gatB</name>
    <name evidence="13" type="ORF">CALK_0921</name>
</gene>
<evidence type="ECO:0000256" key="10">
    <source>
        <dbReference type="ARBA" id="ARBA00047913"/>
    </source>
</evidence>
<evidence type="ECO:0000313" key="14">
    <source>
        <dbReference type="Proteomes" id="UP000017148"/>
    </source>
</evidence>
<keyword evidence="6 11" id="KW-0067">ATP-binding</keyword>
<dbReference type="EMBL" id="ASJR01000006">
    <property type="protein sequence ID" value="ERP32190.1"/>
    <property type="molecule type" value="Genomic_DNA"/>
</dbReference>
<dbReference type="GO" id="GO:0070681">
    <property type="term" value="P:glutaminyl-tRNAGln biosynthesis via transamidation"/>
    <property type="evidence" value="ECO:0007669"/>
    <property type="project" value="TreeGrafter"/>
</dbReference>
<dbReference type="HAMAP" id="MF_00121">
    <property type="entry name" value="GatB"/>
    <property type="match status" value="1"/>
</dbReference>
<dbReference type="EC" id="6.3.5.-" evidence="11"/>
<evidence type="ECO:0000256" key="2">
    <source>
        <dbReference type="ARBA" id="ARBA00011123"/>
    </source>
</evidence>
<sequence>MINQVGVILQYEVVIGLEVHAQLKTNTKIFCGCATSFGDAANSHGCPVCLGLPGALPVMNKAARDMAVLAGKATHCSIREHSIFARKNYFYADLPKGYQISQYEEPICEGGYLDISLPSGPKRLGITRIHLEEDAGKLIHDKDVDSLFDVNRCGTPLIEIVSEPDMRSSREAYLYLVQLKKILEYLDICDCNMEEGSFRCDANISLRPQGQKELGTKTELKNMNSFRNVEKAIEYEIARQKDILIRGGEVVQQTLLWDAAQKITKTMRTKEDAHDYRYFPDPDLAPVVITAEEIAEIEKSLPELPREKESRFAREYELDEDAVQVLTESISLADYFEEVVSQTQDIKKSAGWIMSEILRLRKERGVPLEELHVTPTVLADIIMMVRDGKISASAGKRVLNEVEESGESPAAVVDRLGLVQISDSSELAGIVDTIFAENPREVERLQAGEKKLISFFMGQVMKATRGKANPGEVTKIISAKL</sequence>
<keyword evidence="4 11" id="KW-0436">Ligase</keyword>
<dbReference type="STRING" id="1313304.CALK_0921"/>
<keyword evidence="7 11" id="KW-0648">Protein biosynthesis</keyword>
<dbReference type="Gene3D" id="1.10.150.380">
    <property type="entry name" value="GatB domain, N-terminal subdomain"/>
    <property type="match status" value="1"/>
</dbReference>
<evidence type="ECO:0000313" key="13">
    <source>
        <dbReference type="EMBL" id="ERP32190.1"/>
    </source>
</evidence>
<dbReference type="PANTHER" id="PTHR11659">
    <property type="entry name" value="GLUTAMYL-TRNA GLN AMIDOTRANSFERASE SUBUNIT B MITOCHONDRIAL AND PROKARYOTIC PET112-RELATED"/>
    <property type="match status" value="1"/>
</dbReference>
<comment type="function">
    <text evidence="8 11">Allows the formation of correctly charged Asn-tRNA(Asn) or Gln-tRNA(Gln) through the transamidation of misacylated Asp-tRNA(Asn) or Glu-tRNA(Gln) in organisms which lack either or both of asparaginyl-tRNA or glutaminyl-tRNA synthetases. The reaction takes place in the presence of glutamine and ATP through an activated phospho-Asp-tRNA(Asn) or phospho-Glu-tRNA(Gln).</text>
</comment>
<comment type="catalytic activity">
    <reaction evidence="9 11">
        <text>L-aspartyl-tRNA(Asn) + L-glutamine + ATP + H2O = L-asparaginyl-tRNA(Asn) + L-glutamate + ADP + phosphate + 2 H(+)</text>
        <dbReference type="Rhea" id="RHEA:14513"/>
        <dbReference type="Rhea" id="RHEA-COMP:9674"/>
        <dbReference type="Rhea" id="RHEA-COMP:9677"/>
        <dbReference type="ChEBI" id="CHEBI:15377"/>
        <dbReference type="ChEBI" id="CHEBI:15378"/>
        <dbReference type="ChEBI" id="CHEBI:29985"/>
        <dbReference type="ChEBI" id="CHEBI:30616"/>
        <dbReference type="ChEBI" id="CHEBI:43474"/>
        <dbReference type="ChEBI" id="CHEBI:58359"/>
        <dbReference type="ChEBI" id="CHEBI:78515"/>
        <dbReference type="ChEBI" id="CHEBI:78516"/>
        <dbReference type="ChEBI" id="CHEBI:456216"/>
    </reaction>
</comment>
<evidence type="ECO:0000256" key="3">
    <source>
        <dbReference type="ARBA" id="ARBA00016923"/>
    </source>
</evidence>
<comment type="catalytic activity">
    <reaction evidence="10 11">
        <text>L-glutamyl-tRNA(Gln) + L-glutamine + ATP + H2O = L-glutaminyl-tRNA(Gln) + L-glutamate + ADP + phosphate + H(+)</text>
        <dbReference type="Rhea" id="RHEA:17521"/>
        <dbReference type="Rhea" id="RHEA-COMP:9681"/>
        <dbReference type="Rhea" id="RHEA-COMP:9684"/>
        <dbReference type="ChEBI" id="CHEBI:15377"/>
        <dbReference type="ChEBI" id="CHEBI:15378"/>
        <dbReference type="ChEBI" id="CHEBI:29985"/>
        <dbReference type="ChEBI" id="CHEBI:30616"/>
        <dbReference type="ChEBI" id="CHEBI:43474"/>
        <dbReference type="ChEBI" id="CHEBI:58359"/>
        <dbReference type="ChEBI" id="CHEBI:78520"/>
        <dbReference type="ChEBI" id="CHEBI:78521"/>
        <dbReference type="ChEBI" id="CHEBI:456216"/>
    </reaction>
</comment>
<dbReference type="FunFam" id="1.10.10.410:FF:000001">
    <property type="entry name" value="Aspartyl/glutamyl-tRNA(Asn/Gln) amidotransferase subunit B"/>
    <property type="match status" value="1"/>
</dbReference>
<accession>U7DCL8</accession>
<dbReference type="Pfam" id="PF02934">
    <property type="entry name" value="GatB_N"/>
    <property type="match status" value="1"/>
</dbReference>
<dbReference type="SMART" id="SM00845">
    <property type="entry name" value="GatB_Yqey"/>
    <property type="match status" value="1"/>
</dbReference>
<dbReference type="NCBIfam" id="TIGR00133">
    <property type="entry name" value="gatB"/>
    <property type="match status" value="1"/>
</dbReference>
<dbReference type="InterPro" id="IPR042114">
    <property type="entry name" value="GatB_C_1"/>
</dbReference>
<dbReference type="InterPro" id="IPR006075">
    <property type="entry name" value="Asn/Gln-tRNA_Trfase_suB/E_cat"/>
</dbReference>
<dbReference type="InterPro" id="IPR017958">
    <property type="entry name" value="Gln-tRNA_amidoTrfase_suB_CS"/>
</dbReference>
<dbReference type="NCBIfam" id="NF004014">
    <property type="entry name" value="PRK05477.1-4"/>
    <property type="match status" value="1"/>
</dbReference>
<evidence type="ECO:0000259" key="12">
    <source>
        <dbReference type="SMART" id="SM00845"/>
    </source>
</evidence>
<dbReference type="SUPFAM" id="SSF55931">
    <property type="entry name" value="Glutamine synthetase/guanido kinase"/>
    <property type="match status" value="1"/>
</dbReference>
<dbReference type="PATRIC" id="fig|1313304.3.peg.879"/>
<protein>
    <recommendedName>
        <fullName evidence="3 11">Aspartyl/glutamyl-tRNA(Asn/Gln) amidotransferase subunit B</fullName>
        <shortName evidence="11">Asp/Glu-ADT subunit B</shortName>
        <ecNumber evidence="11">6.3.5.-</ecNumber>
    </recommendedName>
</protein>
<dbReference type="InterPro" id="IPR004413">
    <property type="entry name" value="GatB"/>
</dbReference>
<proteinExistence type="inferred from homology"/>
<evidence type="ECO:0000256" key="9">
    <source>
        <dbReference type="ARBA" id="ARBA00047380"/>
    </source>
</evidence>
<organism evidence="13 14">
    <name type="scientific">Chitinivibrio alkaliphilus ACht1</name>
    <dbReference type="NCBI Taxonomy" id="1313304"/>
    <lineage>
        <taxon>Bacteria</taxon>
        <taxon>Pseudomonadati</taxon>
        <taxon>Fibrobacterota</taxon>
        <taxon>Chitinivibrionia</taxon>
        <taxon>Chitinivibrionales</taxon>
        <taxon>Chitinivibrionaceae</taxon>
        <taxon>Chitinivibrio</taxon>
    </lineage>
</organism>
<dbReference type="eggNOG" id="COG0064">
    <property type="taxonomic scope" value="Bacteria"/>
</dbReference>
<dbReference type="GO" id="GO:0016740">
    <property type="term" value="F:transferase activity"/>
    <property type="evidence" value="ECO:0007669"/>
    <property type="project" value="UniProtKB-KW"/>
</dbReference>
<keyword evidence="13" id="KW-0808">Transferase</keyword>
<dbReference type="AlphaFoldDB" id="U7DCL8"/>
<keyword evidence="5 11" id="KW-0547">Nucleotide-binding</keyword>
<evidence type="ECO:0000256" key="5">
    <source>
        <dbReference type="ARBA" id="ARBA00022741"/>
    </source>
</evidence>
<comment type="subunit">
    <text evidence="2 11">Heterotrimer of A, B and C subunits.</text>
</comment>
<comment type="caution">
    <text evidence="13">The sequence shown here is derived from an EMBL/GenBank/DDBJ whole genome shotgun (WGS) entry which is preliminary data.</text>
</comment>
<dbReference type="NCBIfam" id="NF004012">
    <property type="entry name" value="PRK05477.1-2"/>
    <property type="match status" value="1"/>
</dbReference>
<dbReference type="GO" id="GO:0050567">
    <property type="term" value="F:glutaminyl-tRNA synthase (glutamine-hydrolyzing) activity"/>
    <property type="evidence" value="ECO:0007669"/>
    <property type="project" value="UniProtKB-UniRule"/>
</dbReference>